<evidence type="ECO:0000313" key="3">
    <source>
        <dbReference type="Proteomes" id="UP001596302"/>
    </source>
</evidence>
<proteinExistence type="predicted"/>
<gene>
    <name evidence="2" type="ORF">ACFQE5_22215</name>
</gene>
<comment type="caution">
    <text evidence="2">The sequence shown here is derived from an EMBL/GenBank/DDBJ whole genome shotgun (WGS) entry which is preliminary data.</text>
</comment>
<dbReference type="RefSeq" id="WP_379587798.1">
    <property type="nucleotide sequence ID" value="NZ_JBHSQW010000044.1"/>
</dbReference>
<dbReference type="Pfam" id="PF09250">
    <property type="entry name" value="Prim-Pol"/>
    <property type="match status" value="1"/>
</dbReference>
<reference evidence="3" key="1">
    <citation type="journal article" date="2019" name="Int. J. Syst. Evol. Microbiol.">
        <title>The Global Catalogue of Microorganisms (GCM) 10K type strain sequencing project: providing services to taxonomists for standard genome sequencing and annotation.</title>
        <authorList>
            <consortium name="The Broad Institute Genomics Platform"/>
            <consortium name="The Broad Institute Genome Sequencing Center for Infectious Disease"/>
            <person name="Wu L."/>
            <person name="Ma J."/>
        </authorList>
    </citation>
    <scope>NUCLEOTIDE SEQUENCE [LARGE SCALE GENOMIC DNA]</scope>
    <source>
        <strain evidence="3">CCM 8391</strain>
    </source>
</reference>
<evidence type="ECO:0000259" key="1">
    <source>
        <dbReference type="SMART" id="SM00943"/>
    </source>
</evidence>
<name>A0ABW1J7W1_9PSEU</name>
<protein>
    <submittedName>
        <fullName evidence="2">Bifunctional DNA primase/polymerase</fullName>
    </submittedName>
</protein>
<dbReference type="Proteomes" id="UP001596302">
    <property type="component" value="Unassembled WGS sequence"/>
</dbReference>
<keyword evidence="3" id="KW-1185">Reference proteome</keyword>
<sequence length="241" mass="26415">MRIYSTCTVCDQQLMLAELGQTQHPNCQTSSPTGDPLADAFLAAVEADDQHTADQLAAQLDGVDQRPPQLGRAAVAYAELGWPVFPLQPGDKIPYPRSRGFKDATTNLDVVRRWWTNAPHCNIGVATGHMFDVLDVDITRKDGTPSGALWEWVELRDSGKLPDIHGISITPRGGLHVLFQPTGGGNLAGFRPGMDYRGRGGYIVAPPSRRADGRRYQWWVRPSPHITARGQRPVEHGPHAA</sequence>
<dbReference type="SMART" id="SM00943">
    <property type="entry name" value="Prim-Pol"/>
    <property type="match status" value="1"/>
</dbReference>
<organism evidence="2 3">
    <name type="scientific">Pseudonocardia hispaniensis</name>
    <dbReference type="NCBI Taxonomy" id="904933"/>
    <lineage>
        <taxon>Bacteria</taxon>
        <taxon>Bacillati</taxon>
        <taxon>Actinomycetota</taxon>
        <taxon>Actinomycetes</taxon>
        <taxon>Pseudonocardiales</taxon>
        <taxon>Pseudonocardiaceae</taxon>
        <taxon>Pseudonocardia</taxon>
    </lineage>
</organism>
<dbReference type="CDD" id="cd04859">
    <property type="entry name" value="Prim_Pol"/>
    <property type="match status" value="1"/>
</dbReference>
<feature type="domain" description="DNA primase/polymerase bifunctional N-terminal" evidence="1">
    <location>
        <begin position="74"/>
        <end position="232"/>
    </location>
</feature>
<dbReference type="SUPFAM" id="SSF56747">
    <property type="entry name" value="Prim-pol domain"/>
    <property type="match status" value="1"/>
</dbReference>
<dbReference type="EMBL" id="JBHSQW010000044">
    <property type="protein sequence ID" value="MFC5996929.1"/>
    <property type="molecule type" value="Genomic_DNA"/>
</dbReference>
<accession>A0ABW1J7W1</accession>
<evidence type="ECO:0000313" key="2">
    <source>
        <dbReference type="EMBL" id="MFC5996929.1"/>
    </source>
</evidence>
<dbReference type="InterPro" id="IPR015330">
    <property type="entry name" value="DNA_primase/pol_bifunc_N"/>
</dbReference>